<evidence type="ECO:0008006" key="4">
    <source>
        <dbReference type="Google" id="ProtNLM"/>
    </source>
</evidence>
<dbReference type="InterPro" id="IPR006311">
    <property type="entry name" value="TAT_signal"/>
</dbReference>
<name>A0A291DGZ3_9MICC</name>
<evidence type="ECO:0000256" key="1">
    <source>
        <dbReference type="SAM" id="SignalP"/>
    </source>
</evidence>
<organism evidence="2 3">
    <name type="scientific">Rothia mucilaginosa</name>
    <dbReference type="NCBI Taxonomy" id="43675"/>
    <lineage>
        <taxon>Bacteria</taxon>
        <taxon>Bacillati</taxon>
        <taxon>Actinomycetota</taxon>
        <taxon>Actinomycetes</taxon>
        <taxon>Micrococcales</taxon>
        <taxon>Micrococcaceae</taxon>
        <taxon>Rothia</taxon>
    </lineage>
</organism>
<dbReference type="PROSITE" id="PS51318">
    <property type="entry name" value="TAT"/>
    <property type="match status" value="1"/>
</dbReference>
<feature type="chain" id="PRO_5039222698" description="Transcriptional initiation protein Tat" evidence="1">
    <location>
        <begin position="26"/>
        <end position="454"/>
    </location>
</feature>
<keyword evidence="1" id="KW-0732">Signal</keyword>
<dbReference type="Proteomes" id="UP000218628">
    <property type="component" value="Chromosome"/>
</dbReference>
<evidence type="ECO:0000313" key="3">
    <source>
        <dbReference type="Proteomes" id="UP000218628"/>
    </source>
</evidence>
<accession>A0A291DGZ3</accession>
<reference evidence="3" key="1">
    <citation type="submission" date="2017-09" db="EMBL/GenBank/DDBJ databases">
        <title>FDA dAtabase for Regulatory Grade micrObial Sequences (FDA-ARGOS): Supporting development and validation of Infectious Disease Dx tests.</title>
        <authorList>
            <person name="Minogue T."/>
            <person name="Wolcott M."/>
            <person name="Wasieloski L."/>
            <person name="Aguilar W."/>
            <person name="Moore D."/>
            <person name="Tallon L."/>
            <person name="Sadzewicz L."/>
            <person name="Ott S."/>
            <person name="Zhao X."/>
            <person name="Nagaraj S."/>
            <person name="Vavikolanu K."/>
            <person name="Aluvathingal J."/>
            <person name="Nadendla S."/>
            <person name="Sichtig H."/>
        </authorList>
    </citation>
    <scope>NUCLEOTIDE SEQUENCE [LARGE SCALE GENOMIC DNA]</scope>
    <source>
        <strain evidence="3">FDAARGOS_369</strain>
    </source>
</reference>
<dbReference type="RefSeq" id="WP_070634759.1">
    <property type="nucleotide sequence ID" value="NZ_CP023510.1"/>
</dbReference>
<sequence length="454" mass="44202">MSTNISRRKVVAGAAWAAPVVAASAAVPAFASSTVCEWEETVAYSANGAASGAKGTASFVVPALVDKIKFEVVGGAGGTNYDDMAAGSGAKITGIIEVKPGQTVQLIGAAGGIGNGPLTAAEGGEGYGNGGSSNLPNPIPSSIMQQVNTIWPANSPLKRITYSASGGGSSALVINGTPVAVAGGGGGAGFINNGGANNNPQYMEAGAVTASWQWPSGAKRNGNIIFGSTGGSADGASGSAGLEGFGIYDADNSIRETVEAGEGGANGIGGNGGAKTALHTGKSPNGVLGFSSANNQEIYQSSKSGNNGGSGFTGAGGDGVASYSYLIDNNDRTKKEEGTHNGTGYALEYSSIGFNFNGYESVISAGGGAGYGGGGSGASSSSSAIVLTQKWNNNPNGIRQNVSFGQLGGGGGAGGSYVAPGVSGGTITSAGNAPTARSERGNGYVKVTLCKRTA</sequence>
<gene>
    <name evidence="2" type="ORF">CO690_08925</name>
</gene>
<feature type="signal peptide" evidence="1">
    <location>
        <begin position="1"/>
        <end position="25"/>
    </location>
</feature>
<protein>
    <recommendedName>
        <fullName evidence="4">Transcriptional initiation protein Tat</fullName>
    </recommendedName>
</protein>
<proteinExistence type="predicted"/>
<dbReference type="AlphaFoldDB" id="A0A291DGZ3"/>
<dbReference type="EMBL" id="CP023510">
    <property type="protein sequence ID" value="ATF63791.1"/>
    <property type="molecule type" value="Genomic_DNA"/>
</dbReference>
<evidence type="ECO:0000313" key="2">
    <source>
        <dbReference type="EMBL" id="ATF63791.1"/>
    </source>
</evidence>